<dbReference type="Proteomes" id="UP000664164">
    <property type="component" value="Unassembled WGS sequence"/>
</dbReference>
<evidence type="ECO:0000259" key="1">
    <source>
        <dbReference type="Pfam" id="PF13592"/>
    </source>
</evidence>
<organism evidence="2 3">
    <name type="scientific">Arthrobacter cavernae</name>
    <dbReference type="NCBI Taxonomy" id="2817681"/>
    <lineage>
        <taxon>Bacteria</taxon>
        <taxon>Bacillati</taxon>
        <taxon>Actinomycetota</taxon>
        <taxon>Actinomycetes</taxon>
        <taxon>Micrococcales</taxon>
        <taxon>Micrococcaceae</taxon>
        <taxon>Arthrobacter</taxon>
    </lineage>
</organism>
<comment type="caution">
    <text evidence="2">The sequence shown here is derived from an EMBL/GenBank/DDBJ whole genome shotgun (WGS) entry which is preliminary data.</text>
</comment>
<proteinExistence type="predicted"/>
<evidence type="ECO:0000313" key="2">
    <source>
        <dbReference type="EMBL" id="MBO1269892.1"/>
    </source>
</evidence>
<sequence length="61" mass="6641">MELPATSVGRLLRQLGLSVQEPLYRSYQADPEGRWRGGRASEYPAIAASARAAGGRGLLRR</sequence>
<keyword evidence="3" id="KW-1185">Reference proteome</keyword>
<protein>
    <submittedName>
        <fullName evidence="2">Winged helix-turn-helix domain-containing protein</fullName>
    </submittedName>
</protein>
<accession>A0A939KKN1</accession>
<feature type="domain" description="Winged helix-turn helix" evidence="1">
    <location>
        <begin position="3"/>
        <end position="32"/>
    </location>
</feature>
<dbReference type="InterPro" id="IPR025959">
    <property type="entry name" value="Winged_HTH_dom"/>
</dbReference>
<dbReference type="Pfam" id="PF13592">
    <property type="entry name" value="HTH_33"/>
    <property type="match status" value="1"/>
</dbReference>
<gene>
    <name evidence="2" type="ORF">J1902_18340</name>
</gene>
<evidence type="ECO:0000313" key="3">
    <source>
        <dbReference type="Proteomes" id="UP000664164"/>
    </source>
</evidence>
<dbReference type="EMBL" id="JAFNLL010000067">
    <property type="protein sequence ID" value="MBO1269892.1"/>
    <property type="molecule type" value="Genomic_DNA"/>
</dbReference>
<name>A0A939KKN1_9MICC</name>
<dbReference type="AlphaFoldDB" id="A0A939KKN1"/>
<reference evidence="2" key="1">
    <citation type="submission" date="2021-03" db="EMBL/GenBank/DDBJ databases">
        <title>A new species, PO-11, isolated from a karst cave deposit.</title>
        <authorList>
            <person name="Zhaoxiaoyong W."/>
        </authorList>
    </citation>
    <scope>NUCLEOTIDE SEQUENCE</scope>
    <source>
        <strain evidence="2">PO-11</strain>
    </source>
</reference>